<name>K6P3J9_9FIRM</name>
<gene>
    <name evidence="2" type="ORF">ThesuDRAFT_01377</name>
</gene>
<dbReference type="Pfam" id="PF11392">
    <property type="entry name" value="AllH"/>
    <property type="match status" value="2"/>
</dbReference>
<dbReference type="EMBL" id="AENY02000002">
    <property type="protein sequence ID" value="EKP95620.1"/>
    <property type="molecule type" value="Genomic_DNA"/>
</dbReference>
<keyword evidence="3" id="KW-1185">Reference proteome</keyword>
<protein>
    <recommendedName>
        <fullName evidence="4">DUF2877 domain-containing protein</fullName>
    </recommendedName>
</protein>
<evidence type="ECO:0000313" key="2">
    <source>
        <dbReference type="EMBL" id="EKP95620.1"/>
    </source>
</evidence>
<evidence type="ECO:0008006" key="4">
    <source>
        <dbReference type="Google" id="ProtNLM"/>
    </source>
</evidence>
<reference evidence="2" key="1">
    <citation type="submission" date="2010-10" db="EMBL/GenBank/DDBJ databases">
        <authorList>
            <consortium name="US DOE Joint Genome Institute (JGI-PGF)"/>
            <person name="Lucas S."/>
            <person name="Copeland A."/>
            <person name="Lapidus A."/>
            <person name="Bruce D."/>
            <person name="Goodwin L."/>
            <person name="Pitluck S."/>
            <person name="Kyrpides N."/>
            <person name="Mavromatis K."/>
            <person name="Detter J.C."/>
            <person name="Han C."/>
            <person name="Land M."/>
            <person name="Hauser L."/>
            <person name="Markowitz V."/>
            <person name="Cheng J.-F."/>
            <person name="Hugenholtz P."/>
            <person name="Woyke T."/>
            <person name="Wu D."/>
            <person name="Pukall R."/>
            <person name="Wahrenburg C."/>
            <person name="Brambilla E."/>
            <person name="Klenk H.-P."/>
            <person name="Eisen J.A."/>
        </authorList>
    </citation>
    <scope>NUCLEOTIDE SEQUENCE [LARGE SCALE GENOMIC DNA]</scope>
    <source>
        <strain evidence="2">DSM 13965</strain>
    </source>
</reference>
<proteinExistence type="predicted"/>
<organism evidence="2 3">
    <name type="scientific">Thermaerobacter subterraneus DSM 13965</name>
    <dbReference type="NCBI Taxonomy" id="867903"/>
    <lineage>
        <taxon>Bacteria</taxon>
        <taxon>Bacillati</taxon>
        <taxon>Bacillota</taxon>
        <taxon>Clostridia</taxon>
        <taxon>Eubacteriales</taxon>
        <taxon>Clostridiales Family XVII. Incertae Sedis</taxon>
        <taxon>Thermaerobacter</taxon>
    </lineage>
</organism>
<sequence length="357" mass="36548">MDGRQAEAGGRVPPRFTGRVVAVHRQGVYAEGVAGWDEPGPGPWSPAPPAFPAPLAPVTVIALGDGFLPPGPWHLRLPAGPGSVPAPPASRTPAPHDGGWRRWLAAGDPVRWGPAGGQAGRGGGAVAIPPPGLWRRWFPPGGARGAARARRRAAAVLGHLLAVAPPPGWKRLAQAVAQLERAVAAGRWDEAAQPALALLGAGPGLTPSGDDWLAGWSAYWAWRAGARPGRPAPPPGSPAWEPAAGGGPGGGGGGAAFHRWAAWLRNEAARRTGPVSRALLDAALDGELPEPAAGLLAALWSGDAPAVPRAARRLFRTGHSSGVDLAWGLWMAARRDAGGDHARQEGAGPAHGENGRW</sequence>
<reference evidence="2" key="2">
    <citation type="submission" date="2012-10" db="EMBL/GenBank/DDBJ databases">
        <title>Improved high-quality draft of Thermaerobacter subterraneus C21, DSM 13965.</title>
        <authorList>
            <consortium name="DOE Joint Genome Institute"/>
            <person name="Eisen J."/>
            <person name="Huntemann M."/>
            <person name="Wei C.-L."/>
            <person name="Han J."/>
            <person name="Detter J.C."/>
            <person name="Han C."/>
            <person name="Tapia R."/>
            <person name="Chen A."/>
            <person name="Kyrpides N."/>
            <person name="Mavromatis K."/>
            <person name="Markowitz V."/>
            <person name="Szeto E."/>
            <person name="Ivanova N."/>
            <person name="Mikhailova N."/>
            <person name="Ovchinnikova G."/>
            <person name="Pagani I."/>
            <person name="Pati A."/>
            <person name="Goodwin L."/>
            <person name="Nordberg H.P."/>
            <person name="Cantor M.N."/>
            <person name="Hua S.X."/>
            <person name="Woyke T."/>
            <person name="Eisen J."/>
            <person name="Klenk H.-P."/>
        </authorList>
    </citation>
    <scope>NUCLEOTIDE SEQUENCE [LARGE SCALE GENOMIC DNA]</scope>
    <source>
        <strain evidence="2">DSM 13965</strain>
    </source>
</reference>
<feature type="compositionally biased region" description="Gly residues" evidence="1">
    <location>
        <begin position="244"/>
        <end position="253"/>
    </location>
</feature>
<feature type="region of interest" description="Disordered" evidence="1">
    <location>
        <begin position="107"/>
        <end position="126"/>
    </location>
</feature>
<dbReference type="HOGENOM" id="CLU_775991_0_0_9"/>
<feature type="compositionally biased region" description="Gly residues" evidence="1">
    <location>
        <begin position="114"/>
        <end position="125"/>
    </location>
</feature>
<feature type="region of interest" description="Disordered" evidence="1">
    <location>
        <begin position="79"/>
        <end position="102"/>
    </location>
</feature>
<comment type="caution">
    <text evidence="2">The sequence shown here is derived from an EMBL/GenBank/DDBJ whole genome shotgun (WGS) entry which is preliminary data.</text>
</comment>
<evidence type="ECO:0000313" key="3">
    <source>
        <dbReference type="Proteomes" id="UP000005710"/>
    </source>
</evidence>
<accession>K6P3J9</accession>
<feature type="region of interest" description="Disordered" evidence="1">
    <location>
        <begin position="228"/>
        <end position="253"/>
    </location>
</feature>
<dbReference type="InterPro" id="IPR021530">
    <property type="entry name" value="AllH-like"/>
</dbReference>
<dbReference type="OrthoDB" id="4933449at2"/>
<dbReference type="AlphaFoldDB" id="K6P3J9"/>
<dbReference type="Proteomes" id="UP000005710">
    <property type="component" value="Unassembled WGS sequence"/>
</dbReference>
<dbReference type="RefSeq" id="WP_006903646.1">
    <property type="nucleotide sequence ID" value="NZ_JH976535.1"/>
</dbReference>
<dbReference type="STRING" id="867903.ThesuDRAFT_01377"/>
<evidence type="ECO:0000256" key="1">
    <source>
        <dbReference type="SAM" id="MobiDB-lite"/>
    </source>
</evidence>